<gene>
    <name evidence="3" type="ORF">Fcan01_00467</name>
</gene>
<comment type="caution">
    <text evidence="3">The sequence shown here is derived from an EMBL/GenBank/DDBJ whole genome shotgun (WGS) entry which is preliminary data.</text>
</comment>
<evidence type="ECO:0000259" key="2">
    <source>
        <dbReference type="PROSITE" id="PS50893"/>
    </source>
</evidence>
<feature type="domain" description="ABC transporter" evidence="2">
    <location>
        <begin position="7"/>
        <end position="226"/>
    </location>
</feature>
<dbReference type="PROSITE" id="PS00211">
    <property type="entry name" value="ABC_TRANSPORTER_1"/>
    <property type="match status" value="1"/>
</dbReference>
<dbReference type="InterPro" id="IPR027417">
    <property type="entry name" value="P-loop_NTPase"/>
</dbReference>
<keyword evidence="1" id="KW-0812">Transmembrane</keyword>
<dbReference type="CDD" id="cd03230">
    <property type="entry name" value="ABC_DR_subfamily_A"/>
    <property type="match status" value="1"/>
</dbReference>
<dbReference type="Pfam" id="PF00005">
    <property type="entry name" value="ABC_tran"/>
    <property type="match status" value="1"/>
</dbReference>
<dbReference type="PANTHER" id="PTHR43038">
    <property type="entry name" value="ATP-BINDING CASSETTE, SUB-FAMILY H, MEMBER 1"/>
    <property type="match status" value="1"/>
</dbReference>
<name>A0A226EYQ6_FOLCA</name>
<protein>
    <submittedName>
        <fullName evidence="3">ABC transporter G family member 23</fullName>
    </submittedName>
</protein>
<evidence type="ECO:0000313" key="4">
    <source>
        <dbReference type="Proteomes" id="UP000198287"/>
    </source>
</evidence>
<dbReference type="EMBL" id="LNIX01000001">
    <property type="protein sequence ID" value="OXA62277.1"/>
    <property type="molecule type" value="Genomic_DNA"/>
</dbReference>
<dbReference type="Gene3D" id="3.40.50.300">
    <property type="entry name" value="P-loop containing nucleotide triphosphate hydrolases"/>
    <property type="match status" value="1"/>
</dbReference>
<organism evidence="3 4">
    <name type="scientific">Folsomia candida</name>
    <name type="common">Springtail</name>
    <dbReference type="NCBI Taxonomy" id="158441"/>
    <lineage>
        <taxon>Eukaryota</taxon>
        <taxon>Metazoa</taxon>
        <taxon>Ecdysozoa</taxon>
        <taxon>Arthropoda</taxon>
        <taxon>Hexapoda</taxon>
        <taxon>Collembola</taxon>
        <taxon>Entomobryomorpha</taxon>
        <taxon>Isotomoidea</taxon>
        <taxon>Isotomidae</taxon>
        <taxon>Proisotominae</taxon>
        <taxon>Folsomia</taxon>
    </lineage>
</organism>
<dbReference type="InterPro" id="IPR003439">
    <property type="entry name" value="ABC_transporter-like_ATP-bd"/>
</dbReference>
<dbReference type="PROSITE" id="PS50893">
    <property type="entry name" value="ABC_TRANSPORTER_2"/>
    <property type="match status" value="1"/>
</dbReference>
<dbReference type="AlphaFoldDB" id="A0A226EYQ6"/>
<keyword evidence="4" id="KW-1185">Reference proteome</keyword>
<dbReference type="GO" id="GO:0005524">
    <property type="term" value="F:ATP binding"/>
    <property type="evidence" value="ECO:0007669"/>
    <property type="project" value="InterPro"/>
</dbReference>
<proteinExistence type="predicted"/>
<keyword evidence="1" id="KW-1133">Transmembrane helix</keyword>
<feature type="transmembrane region" description="Helical" evidence="1">
    <location>
        <begin position="486"/>
        <end position="508"/>
    </location>
</feature>
<dbReference type="InterPro" id="IPR017871">
    <property type="entry name" value="ABC_transporter-like_CS"/>
</dbReference>
<evidence type="ECO:0000256" key="1">
    <source>
        <dbReference type="SAM" id="Phobius"/>
    </source>
</evidence>
<dbReference type="PANTHER" id="PTHR43038:SF3">
    <property type="entry name" value="ABC TRANSPORTER G FAMILY MEMBER 20 ISOFORM X1"/>
    <property type="match status" value="1"/>
</dbReference>
<dbReference type="SUPFAM" id="SSF52540">
    <property type="entry name" value="P-loop containing nucleoside triphosphate hydrolases"/>
    <property type="match status" value="1"/>
</dbReference>
<dbReference type="GO" id="GO:0016887">
    <property type="term" value="F:ATP hydrolysis activity"/>
    <property type="evidence" value="ECO:0007669"/>
    <property type="project" value="InterPro"/>
</dbReference>
<keyword evidence="1" id="KW-0472">Membrane</keyword>
<evidence type="ECO:0000313" key="3">
    <source>
        <dbReference type="EMBL" id="OXA62277.1"/>
    </source>
</evidence>
<dbReference type="OrthoDB" id="6411086at2759"/>
<accession>A0A226EYQ6</accession>
<sequence>MANSYSVRVSNGCKSYQFGVPILTNLSMEVETGTIKTTLLNCILGQKKLDSGYISVMGKDPAKCMDDIVTSIGHMPQDIALYPLKICEIFEYFGKLMGLSKHEILSRGDELRNVLKLEDLHSYVQTLSGGQKRRVSLAVALLNHPQLLILDEPTTGVDPLLRESIWQYIAGLVSKMGTTVIVTTHYTEECRKFDKIGIMRRGRIIAEDNPRHLLELGGSLILEDALKSICKKDEEDGNDVYSFLPTETLSKYKYGEIEPLDGGIEPLSFRLRQYYSYRPEKVGKSDSSKMKEHSEKSIREKIAEEFRKVSTLTKRNFLLNYRVPMYLSVALILPAVNAFLIYYTIGRDPIGHVVSVFNEEVDCFGGNINSPHVEDNQSWSCLLLKEIGPNIILQPHLSKISAKATVELGSAIGFMHIPTNYTKHSISRFAYSRFAMEQDLDGRIVWPLELISPYYRWVCVYLNPISLPMEGMRRVWNSGWGMEHSAIRTALLAPIVWIFVLSMASRILRKVQANK</sequence>
<reference evidence="3 4" key="1">
    <citation type="submission" date="2015-12" db="EMBL/GenBank/DDBJ databases">
        <title>The genome of Folsomia candida.</title>
        <authorList>
            <person name="Faddeeva A."/>
            <person name="Derks M.F."/>
            <person name="Anvar Y."/>
            <person name="Smit S."/>
            <person name="Van Straalen N."/>
            <person name="Roelofs D."/>
        </authorList>
    </citation>
    <scope>NUCLEOTIDE SEQUENCE [LARGE SCALE GENOMIC DNA]</scope>
    <source>
        <strain evidence="3 4">VU population</strain>
        <tissue evidence="3">Whole body</tissue>
    </source>
</reference>
<dbReference type="Proteomes" id="UP000198287">
    <property type="component" value="Unassembled WGS sequence"/>
</dbReference>
<feature type="transmembrane region" description="Helical" evidence="1">
    <location>
        <begin position="323"/>
        <end position="345"/>
    </location>
</feature>